<evidence type="ECO:0000313" key="1">
    <source>
        <dbReference type="EMBL" id="OIW21121.1"/>
    </source>
</evidence>
<reference evidence="1 2" key="1">
    <citation type="journal article" date="2017" name="Plant Biotechnol. J.">
        <title>A comprehensive draft genome sequence for lupin (Lupinus angustifolius), an emerging health food: insights into plant-microbe interactions and legume evolution.</title>
        <authorList>
            <person name="Hane J.K."/>
            <person name="Ming Y."/>
            <person name="Kamphuis L.G."/>
            <person name="Nelson M.N."/>
            <person name="Garg G."/>
            <person name="Atkins C.A."/>
            <person name="Bayer P.E."/>
            <person name="Bravo A."/>
            <person name="Bringans S."/>
            <person name="Cannon S."/>
            <person name="Edwards D."/>
            <person name="Foley R."/>
            <person name="Gao L.L."/>
            <person name="Harrison M.J."/>
            <person name="Huang W."/>
            <person name="Hurgobin B."/>
            <person name="Li S."/>
            <person name="Liu C.W."/>
            <person name="McGrath A."/>
            <person name="Morahan G."/>
            <person name="Murray J."/>
            <person name="Weller J."/>
            <person name="Jian J."/>
            <person name="Singh K.B."/>
        </authorList>
    </citation>
    <scope>NUCLEOTIDE SEQUENCE [LARGE SCALE GENOMIC DNA]</scope>
    <source>
        <strain evidence="2">cv. Tanjil</strain>
        <tissue evidence="1">Whole plant</tissue>
    </source>
</reference>
<name>A0A394DMS4_LUPAN</name>
<dbReference type="EMBL" id="MLAU01019834">
    <property type="protein sequence ID" value="OIW21121.1"/>
    <property type="molecule type" value="Genomic_DNA"/>
</dbReference>
<organism evidence="1 2">
    <name type="scientific">Lupinus angustifolius</name>
    <name type="common">Narrow-leaved blue lupine</name>
    <dbReference type="NCBI Taxonomy" id="3871"/>
    <lineage>
        <taxon>Eukaryota</taxon>
        <taxon>Viridiplantae</taxon>
        <taxon>Streptophyta</taxon>
        <taxon>Embryophyta</taxon>
        <taxon>Tracheophyta</taxon>
        <taxon>Spermatophyta</taxon>
        <taxon>Magnoliopsida</taxon>
        <taxon>eudicotyledons</taxon>
        <taxon>Gunneridae</taxon>
        <taxon>Pentapetalae</taxon>
        <taxon>rosids</taxon>
        <taxon>fabids</taxon>
        <taxon>Fabales</taxon>
        <taxon>Fabaceae</taxon>
        <taxon>Papilionoideae</taxon>
        <taxon>50 kb inversion clade</taxon>
        <taxon>genistoids sensu lato</taxon>
        <taxon>core genistoids</taxon>
        <taxon>Genisteae</taxon>
        <taxon>Lupinus</taxon>
    </lineage>
</organism>
<sequence length="99" mass="10819">MTAEDEEEAIGSVVHPFYSPLSIEAKEQWSRARATEAPPPSSNPVHMHIVFFVVPATLNPEVPDHLSGQPDPSLSMLLNSYNNLAGEGEGEGEEEKVDY</sequence>
<gene>
    <name evidence="1" type="ORF">TanjilG_29777</name>
</gene>
<accession>A0A394DMS4</accession>
<comment type="caution">
    <text evidence="1">The sequence shown here is derived from an EMBL/GenBank/DDBJ whole genome shotgun (WGS) entry which is preliminary data.</text>
</comment>
<dbReference type="Gramene" id="OIW21121">
    <property type="protein sequence ID" value="OIW21121"/>
    <property type="gene ID" value="TanjilG_29777"/>
</dbReference>
<evidence type="ECO:0000313" key="2">
    <source>
        <dbReference type="Proteomes" id="UP000188354"/>
    </source>
</evidence>
<dbReference type="AlphaFoldDB" id="A0A394DMS4"/>
<dbReference type="Proteomes" id="UP000188354">
    <property type="component" value="Unassembled WGS sequence"/>
</dbReference>
<proteinExistence type="predicted"/>
<protein>
    <submittedName>
        <fullName evidence="1">Uncharacterized protein</fullName>
    </submittedName>
</protein>
<keyword evidence="2" id="KW-1185">Reference proteome</keyword>